<reference evidence="1 2" key="1">
    <citation type="journal article" date="2018" name="Genome Biol. Evol.">
        <title>Multiple Roots of Fruiting Body Formation in Amoebozoa.</title>
        <authorList>
            <person name="Hillmann F."/>
            <person name="Forbes G."/>
            <person name="Novohradska S."/>
            <person name="Ferling I."/>
            <person name="Riege K."/>
            <person name="Groth M."/>
            <person name="Westermann M."/>
            <person name="Marz M."/>
            <person name="Spaller T."/>
            <person name="Winckler T."/>
            <person name="Schaap P."/>
            <person name="Glockner G."/>
        </authorList>
    </citation>
    <scope>NUCLEOTIDE SEQUENCE [LARGE SCALE GENOMIC DNA]</scope>
    <source>
        <strain evidence="1 2">Jena</strain>
    </source>
</reference>
<evidence type="ECO:0000313" key="1">
    <source>
        <dbReference type="EMBL" id="PRP79090.1"/>
    </source>
</evidence>
<proteinExistence type="predicted"/>
<protein>
    <submittedName>
        <fullName evidence="1">Uncharacterized protein</fullName>
    </submittedName>
</protein>
<sequence>MSYTCEHCSEQFYADQVEGDLVDSDTLSSSIVSHMQGAVFHHDNADQELGSSGSIITQITAQCPHCEEDVEVMATVSFSFTIDDNWGFDDVDEVLEEADFSDLLELANDIEKFGIETEEAEEVMSEIAQKRRTAEKILSGHGMVHTRYLYHCTPPSTANEIKLEGKLRANRHKPTFLTCPLDDMKIRGVYFSGLARSDGQPKFTSSPYGSERVKISSQVFVSYLIYFASHHQIKKNDYFILVLISPNDPGVRECDKNLSRLDPNDNVFLQLSRRGVQINEKWCFIELFIVGDVPIADGIWDQVRDTGRFDRLPSK</sequence>
<name>A0A2P6N555_9EUKA</name>
<dbReference type="InParanoid" id="A0A2P6N555"/>
<keyword evidence="2" id="KW-1185">Reference proteome</keyword>
<accession>A0A2P6N555</accession>
<dbReference type="AlphaFoldDB" id="A0A2P6N555"/>
<dbReference type="EMBL" id="MDYQ01000197">
    <property type="protein sequence ID" value="PRP79090.1"/>
    <property type="molecule type" value="Genomic_DNA"/>
</dbReference>
<organism evidence="1 2">
    <name type="scientific">Planoprotostelium fungivorum</name>
    <dbReference type="NCBI Taxonomy" id="1890364"/>
    <lineage>
        <taxon>Eukaryota</taxon>
        <taxon>Amoebozoa</taxon>
        <taxon>Evosea</taxon>
        <taxon>Variosea</taxon>
        <taxon>Cavosteliida</taxon>
        <taxon>Cavosteliaceae</taxon>
        <taxon>Planoprotostelium</taxon>
    </lineage>
</organism>
<gene>
    <name evidence="1" type="ORF">PROFUN_13152</name>
</gene>
<dbReference type="Proteomes" id="UP000241769">
    <property type="component" value="Unassembled WGS sequence"/>
</dbReference>
<evidence type="ECO:0000313" key="2">
    <source>
        <dbReference type="Proteomes" id="UP000241769"/>
    </source>
</evidence>
<comment type="caution">
    <text evidence="1">The sequence shown here is derived from an EMBL/GenBank/DDBJ whole genome shotgun (WGS) entry which is preliminary data.</text>
</comment>